<reference evidence="1" key="2">
    <citation type="journal article" date="2015" name="Data Brief">
        <title>Shoot transcriptome of the giant reed, Arundo donax.</title>
        <authorList>
            <person name="Barrero R.A."/>
            <person name="Guerrero F.D."/>
            <person name="Moolhuijzen P."/>
            <person name="Goolsby J.A."/>
            <person name="Tidwell J."/>
            <person name="Bellgard S.E."/>
            <person name="Bellgard M.I."/>
        </authorList>
    </citation>
    <scope>NUCLEOTIDE SEQUENCE</scope>
    <source>
        <tissue evidence="1">Shoot tissue taken approximately 20 cm above the soil surface</tissue>
    </source>
</reference>
<evidence type="ECO:0000313" key="1">
    <source>
        <dbReference type="EMBL" id="JAD76313.1"/>
    </source>
</evidence>
<protein>
    <submittedName>
        <fullName evidence="1">Uncharacterized protein</fullName>
    </submittedName>
</protein>
<proteinExistence type="predicted"/>
<reference evidence="1" key="1">
    <citation type="submission" date="2014-09" db="EMBL/GenBank/DDBJ databases">
        <authorList>
            <person name="Magalhaes I.L.F."/>
            <person name="Oliveira U."/>
            <person name="Santos F.R."/>
            <person name="Vidigal T.H.D.A."/>
            <person name="Brescovit A.D."/>
            <person name="Santos A.J."/>
        </authorList>
    </citation>
    <scope>NUCLEOTIDE SEQUENCE</scope>
    <source>
        <tissue evidence="1">Shoot tissue taken approximately 20 cm above the soil surface</tissue>
    </source>
</reference>
<organism evidence="1">
    <name type="scientific">Arundo donax</name>
    <name type="common">Giant reed</name>
    <name type="synonym">Donax arundinaceus</name>
    <dbReference type="NCBI Taxonomy" id="35708"/>
    <lineage>
        <taxon>Eukaryota</taxon>
        <taxon>Viridiplantae</taxon>
        <taxon>Streptophyta</taxon>
        <taxon>Embryophyta</taxon>
        <taxon>Tracheophyta</taxon>
        <taxon>Spermatophyta</taxon>
        <taxon>Magnoliopsida</taxon>
        <taxon>Liliopsida</taxon>
        <taxon>Poales</taxon>
        <taxon>Poaceae</taxon>
        <taxon>PACMAD clade</taxon>
        <taxon>Arundinoideae</taxon>
        <taxon>Arundineae</taxon>
        <taxon>Arundo</taxon>
    </lineage>
</organism>
<accession>A0A0A9CPE4</accession>
<dbReference type="EMBL" id="GBRH01221582">
    <property type="protein sequence ID" value="JAD76313.1"/>
    <property type="molecule type" value="Transcribed_RNA"/>
</dbReference>
<dbReference type="AlphaFoldDB" id="A0A0A9CPE4"/>
<name>A0A0A9CPE4_ARUDO</name>
<sequence length="52" mass="5311">MILVGIQHCHHSSGAGPDLSPKAGASLRLTRRTDLLCSSGLGSAPQSTISPQ</sequence>